<dbReference type="Proteomes" id="UP000321287">
    <property type="component" value="Unassembled WGS sequence"/>
</dbReference>
<dbReference type="InterPro" id="IPR000421">
    <property type="entry name" value="FA58C"/>
</dbReference>
<organism evidence="2 3">
    <name type="scientific">Asaia bogorensis NBRC 16594</name>
    <dbReference type="NCBI Taxonomy" id="1231624"/>
    <lineage>
        <taxon>Bacteria</taxon>
        <taxon>Pseudomonadati</taxon>
        <taxon>Pseudomonadota</taxon>
        <taxon>Alphaproteobacteria</taxon>
        <taxon>Acetobacterales</taxon>
        <taxon>Acetobacteraceae</taxon>
        <taxon>Asaia</taxon>
    </lineage>
</organism>
<feature type="domain" description="F5/8 type C" evidence="1">
    <location>
        <begin position="1"/>
        <end position="123"/>
    </location>
</feature>
<protein>
    <recommendedName>
        <fullName evidence="1">F5/8 type C domain-containing protein</fullName>
    </recommendedName>
</protein>
<dbReference type="PROSITE" id="PS50022">
    <property type="entry name" value="FA58C_3"/>
    <property type="match status" value="1"/>
</dbReference>
<dbReference type="KEGG" id="abg:Asbog_01271"/>
<keyword evidence="3" id="KW-1185">Reference proteome</keyword>
<proteinExistence type="predicted"/>
<dbReference type="InterPro" id="IPR008979">
    <property type="entry name" value="Galactose-bd-like_sf"/>
</dbReference>
<dbReference type="EMBL" id="BJVS01000005">
    <property type="protein sequence ID" value="GEL53959.1"/>
    <property type="molecule type" value="Genomic_DNA"/>
</dbReference>
<dbReference type="GeneID" id="78226330"/>
<accession>A0AAN4R6U6</accession>
<gene>
    <name evidence="2" type="ORF">ABO01nite_19660</name>
</gene>
<dbReference type="RefSeq" id="WP_062164469.1">
    <property type="nucleotide sequence ID" value="NZ_AP014690.1"/>
</dbReference>
<evidence type="ECO:0000259" key="1">
    <source>
        <dbReference type="PROSITE" id="PS50022"/>
    </source>
</evidence>
<name>A0AAN4R6U6_9PROT</name>
<evidence type="ECO:0000313" key="3">
    <source>
        <dbReference type="Proteomes" id="UP000321287"/>
    </source>
</evidence>
<comment type="caution">
    <text evidence="2">The sequence shown here is derived from an EMBL/GenBank/DDBJ whole genome shotgun (WGS) entry which is preliminary data.</text>
</comment>
<sequence length="653" mass="74085">MNGISEIAAITASSQASHHGEGGFQSGRQWFPWYQIDLAKQMRIEGLALKGLQGDERQPPLFSVLVSDDGLRWLPLWTQALHEPDNARDFDIRFSRVFAAQHVRIRADAYGQLSFNSLNLMAASTTGDELSLGDTFSMIERQAADTRVVFSTLFNESDAFLGRYIDNFLAFTPENVCLALNFPTGREIPASLARISPRVHIFNGQTKREKWGHTLMIGHIEAYEEARSVFPDFRYFATMASNGLLVRHFDVAAAIMQLPLASPVPVACERAYELDQDVDPINPTYHGTWMWHHLRNSEGLGQYLKNQINLDRISVTQIEGLFARREDWELVQERRSLITELEKFSSFENFMALEELLPTSIFNQFGSGEYTHICRVLWSGTRETTVDDLIDVVPRLPAHIAAMKWFDRAPIAQSTMAVTTDWGRALLYRAHDEHPSLARFQETTLISTLLARVSQAERFGPLTDKWWNSEARGRRGFRWSMRDIRCERQQIFPEIPELCPSRVAPAILFMEATSQLVSISIAMHETGDGETTLRLSCSAVSQDGAPVSGIHLQGYLYLTGMQGSSVFRMTMRQDRCVPPDILSRTVFYDEFGYTVDYADRLERTHDTERHYFVREARGEGLQVWIGLPVFCNATAEVSLAVGPDFETGRQELS</sequence>
<evidence type="ECO:0000313" key="2">
    <source>
        <dbReference type="EMBL" id="GEL53959.1"/>
    </source>
</evidence>
<reference evidence="2 3" key="1">
    <citation type="submission" date="2019-07" db="EMBL/GenBank/DDBJ databases">
        <title>Whole genome shotgun sequence of Asaia bogorensis NBRC 16594.</title>
        <authorList>
            <person name="Hosoyama A."/>
            <person name="Uohara A."/>
            <person name="Ohji S."/>
            <person name="Ichikawa N."/>
        </authorList>
    </citation>
    <scope>NUCLEOTIDE SEQUENCE [LARGE SCALE GENOMIC DNA]</scope>
    <source>
        <strain evidence="2 3">NBRC 16594</strain>
    </source>
</reference>
<dbReference type="AlphaFoldDB" id="A0AAN4R6U6"/>
<dbReference type="Gene3D" id="2.60.120.260">
    <property type="entry name" value="Galactose-binding domain-like"/>
    <property type="match status" value="1"/>
</dbReference>
<dbReference type="SUPFAM" id="SSF49785">
    <property type="entry name" value="Galactose-binding domain-like"/>
    <property type="match status" value="1"/>
</dbReference>